<evidence type="ECO:0000256" key="1">
    <source>
        <dbReference type="SAM" id="MobiDB-lite"/>
    </source>
</evidence>
<dbReference type="InterPro" id="IPR038279">
    <property type="entry name" value="Ndc10_dom2_sf"/>
</dbReference>
<proteinExistence type="predicted"/>
<dbReference type="GO" id="GO:0003677">
    <property type="term" value="F:DNA binding"/>
    <property type="evidence" value="ECO:0007669"/>
    <property type="project" value="InterPro"/>
</dbReference>
<dbReference type="Proteomes" id="UP000646827">
    <property type="component" value="Unassembled WGS sequence"/>
</dbReference>
<evidence type="ECO:0000313" key="3">
    <source>
        <dbReference type="Proteomes" id="UP000646827"/>
    </source>
</evidence>
<name>A0A8H7RPL7_9FUNG</name>
<comment type="caution">
    <text evidence="2">The sequence shown here is derived from an EMBL/GenBank/DDBJ whole genome shotgun (WGS) entry which is preliminary data.</text>
</comment>
<dbReference type="OrthoDB" id="2288587at2759"/>
<feature type="region of interest" description="Disordered" evidence="1">
    <location>
        <begin position="256"/>
        <end position="319"/>
    </location>
</feature>
<gene>
    <name evidence="2" type="ORF">INT45_009473</name>
</gene>
<dbReference type="EMBL" id="JAEPRB010000521">
    <property type="protein sequence ID" value="KAG2215399.1"/>
    <property type="molecule type" value="Genomic_DNA"/>
</dbReference>
<reference evidence="2 3" key="1">
    <citation type="submission" date="2020-12" db="EMBL/GenBank/DDBJ databases">
        <title>Metabolic potential, ecology and presence of endohyphal bacteria is reflected in genomic diversity of Mucoromycotina.</title>
        <authorList>
            <person name="Muszewska A."/>
            <person name="Okrasinska A."/>
            <person name="Steczkiewicz K."/>
            <person name="Drgas O."/>
            <person name="Orlowska M."/>
            <person name="Perlinska-Lenart U."/>
            <person name="Aleksandrzak-Piekarczyk T."/>
            <person name="Szatraj K."/>
            <person name="Zielenkiewicz U."/>
            <person name="Pilsyk S."/>
            <person name="Malc E."/>
            <person name="Mieczkowski P."/>
            <person name="Kruszewska J.S."/>
            <person name="Biernat P."/>
            <person name="Pawlowska J."/>
        </authorList>
    </citation>
    <scope>NUCLEOTIDE SEQUENCE [LARGE SCALE GENOMIC DNA]</scope>
    <source>
        <strain evidence="2 3">CBS 142.35</strain>
    </source>
</reference>
<feature type="compositionally biased region" description="Pro residues" evidence="1">
    <location>
        <begin position="273"/>
        <end position="286"/>
    </location>
</feature>
<evidence type="ECO:0008006" key="4">
    <source>
        <dbReference type="Google" id="ProtNLM"/>
    </source>
</evidence>
<dbReference type="AlphaFoldDB" id="A0A8H7RPL7"/>
<evidence type="ECO:0000313" key="2">
    <source>
        <dbReference type="EMBL" id="KAG2215399.1"/>
    </source>
</evidence>
<protein>
    <recommendedName>
        <fullName evidence="4">Ndc10 domain-containing protein</fullName>
    </recommendedName>
</protein>
<feature type="compositionally biased region" description="Low complexity" evidence="1">
    <location>
        <begin position="256"/>
        <end position="272"/>
    </location>
</feature>
<sequence>MFFIAIREPFSKRKNHKESLQSLGALLDVIKKGGDWKDCLGRLETHYLSKLPSQFARGMAGFWDKPFRLLRNNVSPSLKLQKIVFPWIEDCYGPDNDPWKKFCEDEMYERDENDDDSDEGDFGDVEFVEQDGIQHQHSKNEHTASQMQKNYSLRRSCFLYLKRENAVVNSKRRHDENNLFLTPEFKEFQKQVIASLNNPSTDRLQEYEELVPHIVDLQVEVQLSSRLESVILGMEQQVQHMYLMAASMSIDGSDFAPASSSSFSPSSNAIINPPIPRALPPAPASPSQPVRISPSPHPQTFINNNNNNNNNTAHSPSLW</sequence>
<organism evidence="2 3">
    <name type="scientific">Circinella minor</name>
    <dbReference type="NCBI Taxonomy" id="1195481"/>
    <lineage>
        <taxon>Eukaryota</taxon>
        <taxon>Fungi</taxon>
        <taxon>Fungi incertae sedis</taxon>
        <taxon>Mucoromycota</taxon>
        <taxon>Mucoromycotina</taxon>
        <taxon>Mucoromycetes</taxon>
        <taxon>Mucorales</taxon>
        <taxon>Lichtheimiaceae</taxon>
        <taxon>Circinella</taxon>
    </lineage>
</organism>
<keyword evidence="3" id="KW-1185">Reference proteome</keyword>
<dbReference type="Gene3D" id="1.10.443.20">
    <property type="entry name" value="Centromere DNA-binding protein complex CBF3 subunit, domain 2"/>
    <property type="match status" value="1"/>
</dbReference>
<accession>A0A8H7RPL7</accession>